<organism evidence="3 4">
    <name type="scientific">Kitasatospora acidiphila</name>
    <dbReference type="NCBI Taxonomy" id="2567942"/>
    <lineage>
        <taxon>Bacteria</taxon>
        <taxon>Bacillati</taxon>
        <taxon>Actinomycetota</taxon>
        <taxon>Actinomycetes</taxon>
        <taxon>Kitasatosporales</taxon>
        <taxon>Streptomycetaceae</taxon>
        <taxon>Kitasatospora</taxon>
    </lineage>
</organism>
<gene>
    <name evidence="3" type="ORF">E6W39_30910</name>
</gene>
<keyword evidence="2" id="KW-1133">Transmembrane helix</keyword>
<dbReference type="OrthoDB" id="5194370at2"/>
<keyword evidence="2" id="KW-0472">Membrane</keyword>
<accession>A0A540W9Y1</accession>
<feature type="transmembrane region" description="Helical" evidence="2">
    <location>
        <begin position="473"/>
        <end position="490"/>
    </location>
</feature>
<keyword evidence="2" id="KW-0812">Transmembrane</keyword>
<feature type="transmembrane region" description="Helical" evidence="2">
    <location>
        <begin position="533"/>
        <end position="557"/>
    </location>
</feature>
<feature type="region of interest" description="Disordered" evidence="1">
    <location>
        <begin position="198"/>
        <end position="217"/>
    </location>
</feature>
<dbReference type="AlphaFoldDB" id="A0A540W9Y1"/>
<sequence>MRAEVLARLLLSGPDALPGKVRGLKLIGARIAGRLWLAGGRWESFVELHDCYFDTGAVLSEAHAGTVRLDGCWLPRLDASRLDTAGDLVLARCTIPYGVRLTDAQIGTDLIANYLTVGGDQFGRGFSADGLTVHQDFEADRLTSDGEVSLRTARVGGRLSLRGAQLHGRPGKPNCLNAARLTVGSTCYLTGWRDPKGNSAWTPQSRDPSAGPLAGSAAAAAQAAAQAQLNNVPDVRYSRAQYDPGPYHTGAVPGPFHGGGVPAPRPVLANDDDADDGDQEEREQSMYGQDFGDGADDGTIPFRAYGGVRLDDAHFEAAVLINNAEFHLNGKQELSLRRIQTPELRFTTKTPPTGTVALSRARVGNLVDTHTAWPRNHKVRLTGFSYEALRPPEGTNYPVGQRIDWLDAGLDKFRPEPYEQLAAALRRDGLDDDARHVQYAKQRRRARTLPLPGRLWYRLQDITVGYGYRPGRAALWLLAAWLVGTLWFAWHQPEPIKHDEHPHWNAALYSASLVLPIVNFGQDGWAPAGFSQWLSAALVVTGWVLASTVVTGATRVLQRG</sequence>
<feature type="compositionally biased region" description="Low complexity" evidence="1">
    <location>
        <begin position="208"/>
        <end position="217"/>
    </location>
</feature>
<feature type="transmembrane region" description="Helical" evidence="2">
    <location>
        <begin position="502"/>
        <end position="521"/>
    </location>
</feature>
<name>A0A540W9Y1_9ACTN</name>
<dbReference type="Proteomes" id="UP000319103">
    <property type="component" value="Unassembled WGS sequence"/>
</dbReference>
<dbReference type="RefSeq" id="WP_141636293.1">
    <property type="nucleotide sequence ID" value="NZ_VIGB01000003.1"/>
</dbReference>
<evidence type="ECO:0000313" key="4">
    <source>
        <dbReference type="Proteomes" id="UP000319103"/>
    </source>
</evidence>
<comment type="caution">
    <text evidence="3">The sequence shown here is derived from an EMBL/GenBank/DDBJ whole genome shotgun (WGS) entry which is preliminary data.</text>
</comment>
<proteinExistence type="predicted"/>
<keyword evidence="4" id="KW-1185">Reference proteome</keyword>
<evidence type="ECO:0000256" key="2">
    <source>
        <dbReference type="SAM" id="Phobius"/>
    </source>
</evidence>
<evidence type="ECO:0000313" key="3">
    <source>
        <dbReference type="EMBL" id="TQF05839.1"/>
    </source>
</evidence>
<evidence type="ECO:0000256" key="1">
    <source>
        <dbReference type="SAM" id="MobiDB-lite"/>
    </source>
</evidence>
<feature type="region of interest" description="Disordered" evidence="1">
    <location>
        <begin position="255"/>
        <end position="294"/>
    </location>
</feature>
<reference evidence="3 4" key="1">
    <citation type="submission" date="2019-06" db="EMBL/GenBank/DDBJ databases">
        <title>Description of Kitasatospora acidophila sp. nov. isolated from pine grove soil, and reclassification of Streptomyces novaecaesareae to Kitasatospora novaeceasareae comb. nov.</title>
        <authorList>
            <person name="Kim M.J."/>
        </authorList>
    </citation>
    <scope>NUCLEOTIDE SEQUENCE [LARGE SCALE GENOMIC DNA]</scope>
    <source>
        <strain evidence="3 4">MMS16-CNU292</strain>
    </source>
</reference>
<feature type="compositionally biased region" description="Acidic residues" evidence="1">
    <location>
        <begin position="270"/>
        <end position="281"/>
    </location>
</feature>
<dbReference type="EMBL" id="VIGB01000003">
    <property type="protein sequence ID" value="TQF05839.1"/>
    <property type="molecule type" value="Genomic_DNA"/>
</dbReference>
<protein>
    <submittedName>
        <fullName evidence="3">Oxidoreductase</fullName>
    </submittedName>
</protein>